<organism evidence="1 2">
    <name type="scientific">Capsicum annuum</name>
    <name type="common">Capsicum pepper</name>
    <dbReference type="NCBI Taxonomy" id="4072"/>
    <lineage>
        <taxon>Eukaryota</taxon>
        <taxon>Viridiplantae</taxon>
        <taxon>Streptophyta</taxon>
        <taxon>Embryophyta</taxon>
        <taxon>Tracheophyta</taxon>
        <taxon>Spermatophyta</taxon>
        <taxon>Magnoliopsida</taxon>
        <taxon>eudicotyledons</taxon>
        <taxon>Gunneridae</taxon>
        <taxon>Pentapetalae</taxon>
        <taxon>asterids</taxon>
        <taxon>lamiids</taxon>
        <taxon>Solanales</taxon>
        <taxon>Solanaceae</taxon>
        <taxon>Solanoideae</taxon>
        <taxon>Capsiceae</taxon>
        <taxon>Capsicum</taxon>
    </lineage>
</organism>
<dbReference type="Gramene" id="PHT81396">
    <property type="protein sequence ID" value="PHT81396"/>
    <property type="gene ID" value="T459_14411"/>
</dbReference>
<keyword evidence="2" id="KW-1185">Reference proteome</keyword>
<proteinExistence type="predicted"/>
<evidence type="ECO:0000313" key="1">
    <source>
        <dbReference type="EMBL" id="PHT81396.1"/>
    </source>
</evidence>
<sequence length="182" mass="19094">MAKEFKIKHIYNHIALTELKKGTMGVWLHFLNHRNYPDLRAMDLVKPVDDGSEVVETVVDAGLGVVNNCESTNNVNSTGGGDGLDVTKTIVEVGLGASNNGERTDNVDSASAGLAITETVVQDDLGSINNCESTDNVISTGAGDGSEVFKTVVEADLVVINNGESTDATNGEVGRDADLVDS</sequence>
<dbReference type="EMBL" id="AYRZ02000005">
    <property type="protein sequence ID" value="PHT81396.1"/>
    <property type="molecule type" value="Genomic_DNA"/>
</dbReference>
<gene>
    <name evidence="1" type="ORF">T459_14411</name>
</gene>
<reference evidence="1 2" key="2">
    <citation type="journal article" date="2017" name="Genome Biol.">
        <title>New reference genome sequences of hot pepper reveal the massive evolution of plant disease-resistance genes by retroduplication.</title>
        <authorList>
            <person name="Kim S."/>
            <person name="Park J."/>
            <person name="Yeom S.I."/>
            <person name="Kim Y.M."/>
            <person name="Seo E."/>
            <person name="Kim K.T."/>
            <person name="Kim M.S."/>
            <person name="Lee J.M."/>
            <person name="Cheong K."/>
            <person name="Shin H.S."/>
            <person name="Kim S.B."/>
            <person name="Han K."/>
            <person name="Lee J."/>
            <person name="Park M."/>
            <person name="Lee H.A."/>
            <person name="Lee H.Y."/>
            <person name="Lee Y."/>
            <person name="Oh S."/>
            <person name="Lee J.H."/>
            <person name="Choi E."/>
            <person name="Choi E."/>
            <person name="Lee S.E."/>
            <person name="Jeon J."/>
            <person name="Kim H."/>
            <person name="Choi G."/>
            <person name="Song H."/>
            <person name="Lee J."/>
            <person name="Lee S.C."/>
            <person name="Kwon J.K."/>
            <person name="Lee H.Y."/>
            <person name="Koo N."/>
            <person name="Hong Y."/>
            <person name="Kim R.W."/>
            <person name="Kang W.H."/>
            <person name="Huh J.H."/>
            <person name="Kang B.C."/>
            <person name="Yang T.J."/>
            <person name="Lee Y.H."/>
            <person name="Bennetzen J.L."/>
            <person name="Choi D."/>
        </authorList>
    </citation>
    <scope>NUCLEOTIDE SEQUENCE [LARGE SCALE GENOMIC DNA]</scope>
    <source>
        <strain evidence="2">cv. CM334</strain>
    </source>
</reference>
<evidence type="ECO:0000313" key="2">
    <source>
        <dbReference type="Proteomes" id="UP000222542"/>
    </source>
</evidence>
<name>A0A2G2ZHD8_CAPAN</name>
<dbReference type="Proteomes" id="UP000222542">
    <property type="component" value="Unassembled WGS sequence"/>
</dbReference>
<comment type="caution">
    <text evidence="1">The sequence shown here is derived from an EMBL/GenBank/DDBJ whole genome shotgun (WGS) entry which is preliminary data.</text>
</comment>
<dbReference type="AlphaFoldDB" id="A0A2G2ZHD8"/>
<reference evidence="1 2" key="1">
    <citation type="journal article" date="2014" name="Nat. Genet.">
        <title>Genome sequence of the hot pepper provides insights into the evolution of pungency in Capsicum species.</title>
        <authorList>
            <person name="Kim S."/>
            <person name="Park M."/>
            <person name="Yeom S.I."/>
            <person name="Kim Y.M."/>
            <person name="Lee J.M."/>
            <person name="Lee H.A."/>
            <person name="Seo E."/>
            <person name="Choi J."/>
            <person name="Cheong K."/>
            <person name="Kim K.T."/>
            <person name="Jung K."/>
            <person name="Lee G.W."/>
            <person name="Oh S.K."/>
            <person name="Bae C."/>
            <person name="Kim S.B."/>
            <person name="Lee H.Y."/>
            <person name="Kim S.Y."/>
            <person name="Kim M.S."/>
            <person name="Kang B.C."/>
            <person name="Jo Y.D."/>
            <person name="Yang H.B."/>
            <person name="Jeong H.J."/>
            <person name="Kang W.H."/>
            <person name="Kwon J.K."/>
            <person name="Shin C."/>
            <person name="Lim J.Y."/>
            <person name="Park J.H."/>
            <person name="Huh J.H."/>
            <person name="Kim J.S."/>
            <person name="Kim B.D."/>
            <person name="Cohen O."/>
            <person name="Paran I."/>
            <person name="Suh M.C."/>
            <person name="Lee S.B."/>
            <person name="Kim Y.K."/>
            <person name="Shin Y."/>
            <person name="Noh S.J."/>
            <person name="Park J."/>
            <person name="Seo Y.S."/>
            <person name="Kwon S.Y."/>
            <person name="Kim H.A."/>
            <person name="Park J.M."/>
            <person name="Kim H.J."/>
            <person name="Choi S.B."/>
            <person name="Bosland P.W."/>
            <person name="Reeves G."/>
            <person name="Jo S.H."/>
            <person name="Lee B.W."/>
            <person name="Cho H.T."/>
            <person name="Choi H.S."/>
            <person name="Lee M.S."/>
            <person name="Yu Y."/>
            <person name="Do Choi Y."/>
            <person name="Park B.S."/>
            <person name="van Deynze A."/>
            <person name="Ashrafi H."/>
            <person name="Hill T."/>
            <person name="Kim W.T."/>
            <person name="Pai H.S."/>
            <person name="Ahn H.K."/>
            <person name="Yeam I."/>
            <person name="Giovannoni J.J."/>
            <person name="Rose J.K."/>
            <person name="Sorensen I."/>
            <person name="Lee S.J."/>
            <person name="Kim R.W."/>
            <person name="Choi I.Y."/>
            <person name="Choi B.S."/>
            <person name="Lim J.S."/>
            <person name="Lee Y.H."/>
            <person name="Choi D."/>
        </authorList>
    </citation>
    <scope>NUCLEOTIDE SEQUENCE [LARGE SCALE GENOMIC DNA]</scope>
    <source>
        <strain evidence="2">cv. CM334</strain>
    </source>
</reference>
<accession>A0A2G2ZHD8</accession>
<protein>
    <submittedName>
        <fullName evidence="1">Uncharacterized protein</fullName>
    </submittedName>
</protein>
<dbReference type="STRING" id="4072.A0A2G2ZHD8"/>